<organism evidence="8 10">
    <name type="scientific">Ustilago bromivora</name>
    <dbReference type="NCBI Taxonomy" id="307758"/>
    <lineage>
        <taxon>Eukaryota</taxon>
        <taxon>Fungi</taxon>
        <taxon>Dikarya</taxon>
        <taxon>Basidiomycota</taxon>
        <taxon>Ustilaginomycotina</taxon>
        <taxon>Ustilaginomycetes</taxon>
        <taxon>Ustilaginales</taxon>
        <taxon>Ustilaginaceae</taxon>
        <taxon>Ustilago</taxon>
    </lineage>
</organism>
<feature type="compositionally biased region" description="Low complexity" evidence="6">
    <location>
        <begin position="81"/>
        <end position="97"/>
    </location>
</feature>
<feature type="compositionally biased region" description="Polar residues" evidence="6">
    <location>
        <begin position="180"/>
        <end position="190"/>
    </location>
</feature>
<keyword evidence="11" id="KW-1185">Reference proteome</keyword>
<feature type="compositionally biased region" description="Polar residues" evidence="6">
    <location>
        <begin position="199"/>
        <end position="229"/>
    </location>
</feature>
<name>A0A1K0HKU6_9BASI</name>
<dbReference type="PANTHER" id="PTHR12109:SF3">
    <property type="entry name" value="RING FINGER PROTEIN 141"/>
    <property type="match status" value="1"/>
</dbReference>
<evidence type="ECO:0000313" key="8">
    <source>
        <dbReference type="EMBL" id="SAM85744.1"/>
    </source>
</evidence>
<dbReference type="OrthoDB" id="6105938at2759"/>
<dbReference type="Proteomes" id="UP000658997">
    <property type="component" value="Unassembled WGS sequence"/>
</dbReference>
<feature type="compositionally biased region" description="Acidic residues" evidence="6">
    <location>
        <begin position="709"/>
        <end position="720"/>
    </location>
</feature>
<dbReference type="SUPFAM" id="SSF57850">
    <property type="entry name" value="RING/U-box"/>
    <property type="match status" value="1"/>
</dbReference>
<evidence type="ECO:0000256" key="6">
    <source>
        <dbReference type="SAM" id="MobiDB-lite"/>
    </source>
</evidence>
<reference evidence="10" key="1">
    <citation type="submission" date="2016-04" db="EMBL/GenBank/DDBJ databases">
        <authorList>
            <person name="Guldener U."/>
            <person name="Guldener U."/>
        </authorList>
    </citation>
    <scope>NUCLEOTIDE SEQUENCE [LARGE SCALE GENOMIC DNA]</scope>
    <source>
        <strain evidence="10">UB2112</strain>
    </source>
</reference>
<keyword evidence="1" id="KW-0479">Metal-binding</keyword>
<dbReference type="GO" id="GO:0004842">
    <property type="term" value="F:ubiquitin-protein transferase activity"/>
    <property type="evidence" value="ECO:0007669"/>
    <property type="project" value="TreeGrafter"/>
</dbReference>
<dbReference type="PROSITE" id="PS50089">
    <property type="entry name" value="ZF_RING_2"/>
    <property type="match status" value="1"/>
</dbReference>
<dbReference type="Proteomes" id="UP000179920">
    <property type="component" value="Chromosome XIX"/>
</dbReference>
<dbReference type="EMBL" id="ULHB01000021">
    <property type="protein sequence ID" value="SYW76739.1"/>
    <property type="molecule type" value="Genomic_DNA"/>
</dbReference>
<reference evidence="8" key="2">
    <citation type="submission" date="2016-04" db="EMBL/GenBank/DDBJ databases">
        <authorList>
            <person name="Evans L.H."/>
            <person name="Alamgir A."/>
            <person name="Owens N."/>
            <person name="Weber N.D."/>
            <person name="Virtaneva K."/>
            <person name="Barbian K."/>
            <person name="Babar A."/>
            <person name="Rosenke K."/>
        </authorList>
    </citation>
    <scope>NUCLEOTIDE SEQUENCE</scope>
    <source>
        <strain evidence="8">UB2112</strain>
    </source>
</reference>
<reference evidence="9" key="3">
    <citation type="submission" date="2018-08" db="EMBL/GenBank/DDBJ databases">
        <authorList>
            <person name="Guldener U."/>
        </authorList>
    </citation>
    <scope>NUCLEOTIDE SEQUENCE</scope>
    <source>
        <strain evidence="9">UB2</strain>
    </source>
</reference>
<dbReference type="InterPro" id="IPR001841">
    <property type="entry name" value="Znf_RING"/>
</dbReference>
<gene>
    <name evidence="9" type="ORF">UBRO2_01576</name>
    <name evidence="8" type="ORF">UBRO_07063</name>
</gene>
<evidence type="ECO:0000313" key="10">
    <source>
        <dbReference type="Proteomes" id="UP000179920"/>
    </source>
</evidence>
<keyword evidence="2 4" id="KW-0863">Zinc-finger</keyword>
<dbReference type="AlphaFoldDB" id="A0A1K0HKU6"/>
<feature type="region of interest" description="Disordered" evidence="6">
    <location>
        <begin position="515"/>
        <end position="535"/>
    </location>
</feature>
<keyword evidence="3" id="KW-0862">Zinc</keyword>
<dbReference type="GO" id="GO:0051865">
    <property type="term" value="P:protein autoubiquitination"/>
    <property type="evidence" value="ECO:0007669"/>
    <property type="project" value="TreeGrafter"/>
</dbReference>
<feature type="compositionally biased region" description="Basic and acidic residues" evidence="6">
    <location>
        <begin position="98"/>
        <end position="107"/>
    </location>
</feature>
<feature type="coiled-coil region" evidence="5">
    <location>
        <begin position="242"/>
        <end position="269"/>
    </location>
</feature>
<evidence type="ECO:0000256" key="1">
    <source>
        <dbReference type="ARBA" id="ARBA00022723"/>
    </source>
</evidence>
<dbReference type="InterPro" id="IPR047126">
    <property type="entry name" value="RNF141-like"/>
</dbReference>
<dbReference type="InterPro" id="IPR013083">
    <property type="entry name" value="Znf_RING/FYVE/PHD"/>
</dbReference>
<dbReference type="GO" id="GO:0008270">
    <property type="term" value="F:zinc ion binding"/>
    <property type="evidence" value="ECO:0007669"/>
    <property type="project" value="UniProtKB-KW"/>
</dbReference>
<evidence type="ECO:0000313" key="9">
    <source>
        <dbReference type="EMBL" id="SYW76739.1"/>
    </source>
</evidence>
<dbReference type="Gene3D" id="3.30.40.10">
    <property type="entry name" value="Zinc/RING finger domain, C3HC4 (zinc finger)"/>
    <property type="match status" value="1"/>
</dbReference>
<protein>
    <recommendedName>
        <fullName evidence="7">RING-type domain-containing protein</fullName>
    </recommendedName>
</protein>
<feature type="compositionally biased region" description="Acidic residues" evidence="6">
    <location>
        <begin position="680"/>
        <end position="700"/>
    </location>
</feature>
<dbReference type="SMART" id="SM00184">
    <property type="entry name" value="RING"/>
    <property type="match status" value="1"/>
</dbReference>
<proteinExistence type="predicted"/>
<feature type="compositionally biased region" description="Basic and acidic residues" evidence="6">
    <location>
        <begin position="659"/>
        <end position="669"/>
    </location>
</feature>
<accession>A0A1K0HKU6</accession>
<dbReference type="EMBL" id="LT558135">
    <property type="protein sequence ID" value="SAM85744.1"/>
    <property type="molecule type" value="Genomic_DNA"/>
</dbReference>
<dbReference type="InterPro" id="IPR017907">
    <property type="entry name" value="Znf_RING_CS"/>
</dbReference>
<evidence type="ECO:0000256" key="2">
    <source>
        <dbReference type="ARBA" id="ARBA00022771"/>
    </source>
</evidence>
<keyword evidence="5" id="KW-0175">Coiled coil</keyword>
<feature type="region of interest" description="Disordered" evidence="6">
    <location>
        <begin position="1"/>
        <end position="146"/>
    </location>
</feature>
<feature type="domain" description="RING-type" evidence="7">
    <location>
        <begin position="286"/>
        <end position="353"/>
    </location>
</feature>
<feature type="region of interest" description="Disordered" evidence="6">
    <location>
        <begin position="172"/>
        <end position="235"/>
    </location>
</feature>
<evidence type="ECO:0000313" key="11">
    <source>
        <dbReference type="Proteomes" id="UP000658997"/>
    </source>
</evidence>
<feature type="region of interest" description="Disordered" evidence="6">
    <location>
        <begin position="563"/>
        <end position="750"/>
    </location>
</feature>
<dbReference type="Pfam" id="PF00097">
    <property type="entry name" value="zf-C3HC4"/>
    <property type="match status" value="1"/>
</dbReference>
<evidence type="ECO:0000256" key="3">
    <source>
        <dbReference type="ARBA" id="ARBA00022833"/>
    </source>
</evidence>
<dbReference type="PANTHER" id="PTHR12109">
    <property type="entry name" value="RING FINGER PROTEIN 141-RELATED"/>
    <property type="match status" value="1"/>
</dbReference>
<evidence type="ECO:0000256" key="4">
    <source>
        <dbReference type="PROSITE-ProRule" id="PRU00175"/>
    </source>
</evidence>
<evidence type="ECO:0000259" key="7">
    <source>
        <dbReference type="PROSITE" id="PS50089"/>
    </source>
</evidence>
<evidence type="ECO:0000256" key="5">
    <source>
        <dbReference type="SAM" id="Coils"/>
    </source>
</evidence>
<dbReference type="InterPro" id="IPR018957">
    <property type="entry name" value="Znf_C3HC4_RING-type"/>
</dbReference>
<feature type="compositionally biased region" description="Low complexity" evidence="6">
    <location>
        <begin position="612"/>
        <end position="621"/>
    </location>
</feature>
<feature type="compositionally biased region" description="Acidic residues" evidence="6">
    <location>
        <begin position="580"/>
        <end position="607"/>
    </location>
</feature>
<sequence>MEDAAFTTLNRGSRRKAPSSDNTTLQVVLETPAASPTKSQGRTKRERRASSSRNSVMPDPATDEPARKMPPGKDQQTASHSSKAGPPAKPVSPSASSTHDDGAEKQSHPVSNSVVVDLSSPSPRRNSSKRKADTAQASPARKRPADLARQLFGDDEDQDVKPAAAAAAATIAETTPADASTSTTKVDSVLTTRRRTRRAGTQDSQIESQPSSASFTTAFESEQTPQAQVNAAASTSSNATDAASLQLRIRQLELQLAQTKAKAKEHTELITAQHTIFKDLRNQCTCHICIEPAFRPCVLAPCGHVFCINCLCSWFTKPLASEPDPTAGWSEEAIVRYQRARTLKRKKICPSCRTELACPPVEVYLVRDMLEKVDAGLKLSKEANNVDADLAESSAATLDVDDKARSKAQDLPKGAKVWEDIFDQDGPRRIIFDQVDGVARCGSCASEIFDGTCSNPSCAIEYDSQSDYEDLRRGGWDDVGEFDSDLDSLGGEYGPDPEAIRRQLRGNAPLAERLRRFQDRHGPSEDVRRGGARHRLEVPDDFSGITYIDSDDDEHIAQDYTERDRELRRSAGGGRAEVVQTEDEEEEEDEEDEEMDDFIVRDDEEDEIRGASDSGSDVNGVSDEDSEEGDHFLPGPRRGGQAAAIEILSSSDDEGEDEMGGRRGSSIEHRGRRGGRRVVDDDDDDDDEDDGGDSDSEGEDEVMHSESSSDVDVEDEEDTDTERNLGGSTDSSVRRRRTRIIDHDDDDGDE</sequence>
<dbReference type="PROSITE" id="PS00518">
    <property type="entry name" value="ZF_RING_1"/>
    <property type="match status" value="1"/>
</dbReference>